<reference evidence="2 3" key="1">
    <citation type="submission" date="2021-08" db="EMBL/GenBank/DDBJ databases">
        <title>Draft Genome Sequence of Phanerochaete sordida strain YK-624.</title>
        <authorList>
            <person name="Mori T."/>
            <person name="Dohra H."/>
            <person name="Suzuki T."/>
            <person name="Kawagishi H."/>
            <person name="Hirai H."/>
        </authorList>
    </citation>
    <scope>NUCLEOTIDE SEQUENCE [LARGE SCALE GENOMIC DNA]</scope>
    <source>
        <strain evidence="2 3">YK-624</strain>
    </source>
</reference>
<dbReference type="InterPro" id="IPR041078">
    <property type="entry name" value="Plavaka"/>
</dbReference>
<keyword evidence="3" id="KW-1185">Reference proteome</keyword>
<proteinExistence type="predicted"/>
<dbReference type="Pfam" id="PF18759">
    <property type="entry name" value="Plavaka"/>
    <property type="match status" value="1"/>
</dbReference>
<comment type="caution">
    <text evidence="2">The sequence shown here is derived from an EMBL/GenBank/DDBJ whole genome shotgun (WGS) entry which is preliminary data.</text>
</comment>
<feature type="compositionally biased region" description="Acidic residues" evidence="1">
    <location>
        <begin position="43"/>
        <end position="52"/>
    </location>
</feature>
<evidence type="ECO:0000256" key="1">
    <source>
        <dbReference type="SAM" id="MobiDB-lite"/>
    </source>
</evidence>
<name>A0A9P3GS36_9APHY</name>
<feature type="compositionally biased region" description="Acidic residues" evidence="1">
    <location>
        <begin position="167"/>
        <end position="176"/>
    </location>
</feature>
<dbReference type="EMBL" id="BPQB01000219">
    <property type="protein sequence ID" value="GJF00863.1"/>
    <property type="molecule type" value="Genomic_DNA"/>
</dbReference>
<dbReference type="OrthoDB" id="3208495at2759"/>
<organism evidence="2 3">
    <name type="scientific">Phanerochaete sordida</name>
    <dbReference type="NCBI Taxonomy" id="48140"/>
    <lineage>
        <taxon>Eukaryota</taxon>
        <taxon>Fungi</taxon>
        <taxon>Dikarya</taxon>
        <taxon>Basidiomycota</taxon>
        <taxon>Agaricomycotina</taxon>
        <taxon>Agaricomycetes</taxon>
        <taxon>Polyporales</taxon>
        <taxon>Phanerochaetaceae</taxon>
        <taxon>Phanerochaete</taxon>
    </lineage>
</organism>
<accession>A0A9P3GS36</accession>
<feature type="compositionally biased region" description="Basic and acidic residues" evidence="1">
    <location>
        <begin position="153"/>
        <end position="166"/>
    </location>
</feature>
<dbReference type="AlphaFoldDB" id="A0A9P3GS36"/>
<feature type="compositionally biased region" description="Polar residues" evidence="1">
    <location>
        <begin position="119"/>
        <end position="130"/>
    </location>
</feature>
<protein>
    <submittedName>
        <fullName evidence="2">Uncharacterized protein</fullName>
    </submittedName>
</protein>
<sequence>MVHYAAQQLLQRDASHMPQRVVRPNENPEIAGAGESEGRDGNQETEETEDVGGDTPGGFSPFPNKSSFELGKWFYNGKPLKSMKELLKLVKLLVAGKVVPSDLEDVNFSRIHNDLASGRRTTGDTQNGAKTSDRRTDRADQRDPKDQAAAASKMHEEPPADGRTSDADWETEEVDEGLPLGWKRTPVTIPVPCKQACVDPGTRDYTVEPGFLHRSLVDVIKTSIEDPDRFANFHTEPYESWFQPDEANDPIRVYGELYTSDAFIAEQQKVQEINPKEEMEHVVVGLMFASDSTQLSQFGDNALWPLYLAYGNESKYLRTKPREKLAEIVAFFEHLPAGFRQYATDRYGKAPDEFFMSHCEREYFHGQWKILLDEEFIRAYQEGIVINCGDGAQRRFFPRIFTYSADYKEKIQVANLRNMGISPCTRCMITKDKLHRLGQMLDTKMRTSCARRHDGPFMFSIRRAIQLIREGNLGVDTTKLDASLKERSLLPIENAFDCLAELDMGFDIFQILVPDLLHEMELGVWKALFIHLLRILDCIDGTLKSEVAYRLRQVPSFGDAIRRISGDRTLLKRITAHEYEDMLQIAVPVFDGLFANERDNQLVSKLLFELAHWHSLAKLRMHTDSTLELLDDATRTGAVGPSLKHQQVGDPTRTNVLAPGLSLGVVCNVSDAPPGLLPYLEPVAGSNSAIKVLDGVGSRPRCSLARYFAGNCRSTSQPQVFPIWK</sequence>
<feature type="region of interest" description="Disordered" evidence="1">
    <location>
        <begin position="1"/>
        <end position="66"/>
    </location>
</feature>
<gene>
    <name evidence="2" type="ORF">PsYK624_171650</name>
</gene>
<feature type="compositionally biased region" description="Basic and acidic residues" evidence="1">
    <location>
        <begin position="131"/>
        <end position="146"/>
    </location>
</feature>
<evidence type="ECO:0000313" key="3">
    <source>
        <dbReference type="Proteomes" id="UP000703269"/>
    </source>
</evidence>
<feature type="region of interest" description="Disordered" evidence="1">
    <location>
        <begin position="116"/>
        <end position="181"/>
    </location>
</feature>
<evidence type="ECO:0000313" key="2">
    <source>
        <dbReference type="EMBL" id="GJF00863.1"/>
    </source>
</evidence>
<dbReference type="Proteomes" id="UP000703269">
    <property type="component" value="Unassembled WGS sequence"/>
</dbReference>